<protein>
    <recommendedName>
        <fullName evidence="4">Tyrosine specific protein phosphatases domain-containing protein</fullName>
    </recommendedName>
</protein>
<accession>A0ABD3V5R9</accession>
<proteinExistence type="predicted"/>
<dbReference type="AlphaFoldDB" id="A0ABD3V5R9"/>
<sequence length="322" mass="36959">MHTSIPNLPHNFRAVSSIKDGKTNQSKGFLYRSSKLDYLTLKDVDDLKNVLDIKCIIDLRSKGEYTHSDGSKFVDERFKLVKVTVPHTLKRFQAGEKIETEVLDDSRLCVEKHYLINFFTAPYIWTIYNRAPWYVRLYSLIWLLIDLVLRNGYQYFVQCFSYSTLNKEGLIGTYKDIVELSHRSICSALKLLTDPDNIPAVINCAHGKDRTGIVIALVLSCLGRSVHDICTDYALSENELEPIRDRLHGDIVKRYHWDVSFLHAKYETMLKLLAYISDKYGSVQNYLESIGFGQQDQRQLLLNLGGKALESDSHLTVTSSHL</sequence>
<dbReference type="InterPro" id="IPR026893">
    <property type="entry name" value="Tyr/Ser_Pase_IphP-type"/>
</dbReference>
<dbReference type="EMBL" id="JBJQND010000013">
    <property type="protein sequence ID" value="KAL3856971.1"/>
    <property type="molecule type" value="Genomic_DNA"/>
</dbReference>
<dbReference type="EMBL" id="JBJQND010000013">
    <property type="protein sequence ID" value="KAL3857275.1"/>
    <property type="molecule type" value="Genomic_DNA"/>
</dbReference>
<dbReference type="SUPFAM" id="SSF52799">
    <property type="entry name" value="(Phosphotyrosine protein) phosphatases II"/>
    <property type="match status" value="1"/>
</dbReference>
<evidence type="ECO:0000313" key="3">
    <source>
        <dbReference type="Proteomes" id="UP001634394"/>
    </source>
</evidence>
<name>A0ABD3V5R9_SINWO</name>
<gene>
    <name evidence="1" type="ORF">ACJMK2_011677</name>
    <name evidence="2" type="ORF">ACJMK2_011962</name>
</gene>
<reference evidence="1 3" key="1">
    <citation type="submission" date="2024-11" db="EMBL/GenBank/DDBJ databases">
        <title>Chromosome-level genome assembly of the freshwater bivalve Anodonta woodiana.</title>
        <authorList>
            <person name="Chen X."/>
        </authorList>
    </citation>
    <scope>NUCLEOTIDE SEQUENCE [LARGE SCALE GENOMIC DNA]</scope>
    <source>
        <strain evidence="1">MN2024</strain>
        <tissue evidence="1">Gills</tissue>
    </source>
</reference>
<comment type="caution">
    <text evidence="1">The sequence shown here is derived from an EMBL/GenBank/DDBJ whole genome shotgun (WGS) entry which is preliminary data.</text>
</comment>
<keyword evidence="3" id="KW-1185">Reference proteome</keyword>
<evidence type="ECO:0000313" key="2">
    <source>
        <dbReference type="EMBL" id="KAL3857275.1"/>
    </source>
</evidence>
<organism evidence="1 3">
    <name type="scientific">Sinanodonta woodiana</name>
    <name type="common">Chinese pond mussel</name>
    <name type="synonym">Anodonta woodiana</name>
    <dbReference type="NCBI Taxonomy" id="1069815"/>
    <lineage>
        <taxon>Eukaryota</taxon>
        <taxon>Metazoa</taxon>
        <taxon>Spiralia</taxon>
        <taxon>Lophotrochozoa</taxon>
        <taxon>Mollusca</taxon>
        <taxon>Bivalvia</taxon>
        <taxon>Autobranchia</taxon>
        <taxon>Heteroconchia</taxon>
        <taxon>Palaeoheterodonta</taxon>
        <taxon>Unionida</taxon>
        <taxon>Unionoidea</taxon>
        <taxon>Unionidae</taxon>
        <taxon>Unioninae</taxon>
        <taxon>Sinanodonta</taxon>
    </lineage>
</organism>
<dbReference type="Gene3D" id="3.90.190.10">
    <property type="entry name" value="Protein tyrosine phosphatase superfamily"/>
    <property type="match status" value="1"/>
</dbReference>
<dbReference type="Pfam" id="PF13350">
    <property type="entry name" value="Y_phosphatase3"/>
    <property type="match status" value="1"/>
</dbReference>
<dbReference type="Proteomes" id="UP001634394">
    <property type="component" value="Unassembled WGS sequence"/>
</dbReference>
<evidence type="ECO:0008006" key="4">
    <source>
        <dbReference type="Google" id="ProtNLM"/>
    </source>
</evidence>
<evidence type="ECO:0000313" key="1">
    <source>
        <dbReference type="EMBL" id="KAL3856971.1"/>
    </source>
</evidence>
<dbReference type="PANTHER" id="PTHR31126:SF1">
    <property type="entry name" value="TYROSINE SPECIFIC PROTEIN PHOSPHATASES DOMAIN-CONTAINING PROTEIN"/>
    <property type="match status" value="1"/>
</dbReference>
<dbReference type="InterPro" id="IPR029021">
    <property type="entry name" value="Prot-tyrosine_phosphatase-like"/>
</dbReference>
<dbReference type="PANTHER" id="PTHR31126">
    <property type="entry name" value="TYROSINE-PROTEIN PHOSPHATASE"/>
    <property type="match status" value="1"/>
</dbReference>